<reference evidence="5" key="1">
    <citation type="journal article" date="2020" name="mSystems">
        <title>Genome- and Community-Level Interaction Insights into Carbon Utilization and Element Cycling Functions of Hydrothermarchaeota in Hydrothermal Sediment.</title>
        <authorList>
            <person name="Zhou Z."/>
            <person name="Liu Y."/>
            <person name="Xu W."/>
            <person name="Pan J."/>
            <person name="Luo Z.H."/>
            <person name="Li M."/>
        </authorList>
    </citation>
    <scope>NUCLEOTIDE SEQUENCE [LARGE SCALE GENOMIC DNA]</scope>
    <source>
        <strain evidence="5">SpSt-1179</strain>
    </source>
</reference>
<dbReference type="AlphaFoldDB" id="A0A7C1CUE1"/>
<dbReference type="NCBIfam" id="NF006045">
    <property type="entry name" value="PRK08190.1"/>
    <property type="match status" value="1"/>
</dbReference>
<accession>A0A7C1CUE1</accession>
<organism evidence="5">
    <name type="scientific">Mesotoga infera</name>
    <dbReference type="NCBI Taxonomy" id="1236046"/>
    <lineage>
        <taxon>Bacteria</taxon>
        <taxon>Thermotogati</taxon>
        <taxon>Thermotogota</taxon>
        <taxon>Thermotogae</taxon>
        <taxon>Kosmotogales</taxon>
        <taxon>Kosmotogaceae</taxon>
        <taxon>Mesotoga</taxon>
    </lineage>
</organism>
<keyword evidence="2" id="KW-0808">Transferase</keyword>
<evidence type="ECO:0000313" key="5">
    <source>
        <dbReference type="EMBL" id="HDP76896.1"/>
    </source>
</evidence>
<evidence type="ECO:0000259" key="4">
    <source>
        <dbReference type="Pfam" id="PF01515"/>
    </source>
</evidence>
<comment type="similarity">
    <text evidence="1">Belongs to the phosphate acetyltransferase and butyryltransferase family.</text>
</comment>
<dbReference type="EMBL" id="DSBT01000051">
    <property type="protein sequence ID" value="HDP76896.1"/>
    <property type="molecule type" value="Genomic_DNA"/>
</dbReference>
<dbReference type="InterPro" id="IPR012147">
    <property type="entry name" value="P_Ac_Bu_trans"/>
</dbReference>
<dbReference type="Pfam" id="PF01515">
    <property type="entry name" value="PTA_PTB"/>
    <property type="match status" value="1"/>
</dbReference>
<evidence type="ECO:0000256" key="2">
    <source>
        <dbReference type="ARBA" id="ARBA00022679"/>
    </source>
</evidence>
<evidence type="ECO:0000256" key="1">
    <source>
        <dbReference type="ARBA" id="ARBA00005656"/>
    </source>
</evidence>
<sequence>MRSFSELISLAKAKGPRRVVLVGSEDREAVKALKFAFDEGIAVPVFVGDEERTNEILEEEGLKGEVVGASSSEEVCEKGIRLVNSGYADIVLKGLVKTSTLLKAVLNKEWGLRSGKILSHIAALEVPAIDRIVFITDGGMVIRPDLPTKISIIENAVSFLKSLDYEKPKVALVAAVETVNENMPETLEAAVISKMGQRGQITDCEIDGPLGIDNALSSFAAEIKKVTGPVAGRADLLVVPDIASGNFLGKSAVYFAGGKIAGLILGASAPIVIVSRADSSPSKLASIALASYSLGDNNESGV</sequence>
<dbReference type="Gene3D" id="3.40.718.10">
    <property type="entry name" value="Isopropylmalate Dehydrogenase"/>
    <property type="match status" value="1"/>
</dbReference>
<evidence type="ECO:0000256" key="3">
    <source>
        <dbReference type="ARBA" id="ARBA00023315"/>
    </source>
</evidence>
<dbReference type="InterPro" id="IPR002505">
    <property type="entry name" value="PTA_PTB"/>
</dbReference>
<dbReference type="PANTHER" id="PTHR43356">
    <property type="entry name" value="PHOSPHATE ACETYLTRANSFERASE"/>
    <property type="match status" value="1"/>
</dbReference>
<dbReference type="SUPFAM" id="SSF53659">
    <property type="entry name" value="Isocitrate/Isopropylmalate dehydrogenase-like"/>
    <property type="match status" value="1"/>
</dbReference>
<dbReference type="InterPro" id="IPR050500">
    <property type="entry name" value="Phos_Acetyltrans/Butyryltrans"/>
</dbReference>
<comment type="caution">
    <text evidence="5">The sequence shown here is derived from an EMBL/GenBank/DDBJ whole genome shotgun (WGS) entry which is preliminary data.</text>
</comment>
<dbReference type="GO" id="GO:0016746">
    <property type="term" value="F:acyltransferase activity"/>
    <property type="evidence" value="ECO:0007669"/>
    <property type="project" value="UniProtKB-KW"/>
</dbReference>
<protein>
    <submittedName>
        <fullName evidence="5">Bifunctional enoyl-CoA hydratase/phosphate acetyltransferase</fullName>
    </submittedName>
</protein>
<dbReference type="PIRSF" id="PIRSF000428">
    <property type="entry name" value="P_Ac_trans"/>
    <property type="match status" value="1"/>
</dbReference>
<proteinExistence type="inferred from homology"/>
<gene>
    <name evidence="5" type="ORF">ENN47_01670</name>
</gene>
<dbReference type="Proteomes" id="UP000886198">
    <property type="component" value="Unassembled WGS sequence"/>
</dbReference>
<dbReference type="PANTHER" id="PTHR43356:SF2">
    <property type="entry name" value="PHOSPHATE ACETYLTRANSFERASE"/>
    <property type="match status" value="1"/>
</dbReference>
<keyword evidence="3" id="KW-0012">Acyltransferase</keyword>
<name>A0A7C1CUE1_9BACT</name>
<feature type="domain" description="Phosphate acetyl/butaryl transferase" evidence="4">
    <location>
        <begin position="78"/>
        <end position="290"/>
    </location>
</feature>